<keyword evidence="3" id="KW-1185">Reference proteome</keyword>
<gene>
    <name evidence="2" type="ORF">MNKW57_23100</name>
</gene>
<evidence type="ECO:0000313" key="2">
    <source>
        <dbReference type="EMBL" id="GMG87989.1"/>
    </source>
</evidence>
<organism evidence="2 3">
    <name type="scientific">Biformimicrobium ophioploci</name>
    <dbReference type="NCBI Taxonomy" id="3036711"/>
    <lineage>
        <taxon>Bacteria</taxon>
        <taxon>Pseudomonadati</taxon>
        <taxon>Pseudomonadota</taxon>
        <taxon>Gammaproteobacteria</taxon>
        <taxon>Cellvibrionales</taxon>
        <taxon>Microbulbiferaceae</taxon>
        <taxon>Biformimicrobium</taxon>
    </lineage>
</organism>
<dbReference type="EMBL" id="BSYJ01000004">
    <property type="protein sequence ID" value="GMG87989.1"/>
    <property type="molecule type" value="Genomic_DNA"/>
</dbReference>
<proteinExistence type="predicted"/>
<accession>A0ABQ6M0X8</accession>
<protein>
    <submittedName>
        <fullName evidence="2">Uncharacterized protein</fullName>
    </submittedName>
</protein>
<evidence type="ECO:0000313" key="3">
    <source>
        <dbReference type="Proteomes" id="UP001224392"/>
    </source>
</evidence>
<evidence type="ECO:0000256" key="1">
    <source>
        <dbReference type="SAM" id="MobiDB-lite"/>
    </source>
</evidence>
<feature type="region of interest" description="Disordered" evidence="1">
    <location>
        <begin position="1"/>
        <end position="38"/>
    </location>
</feature>
<name>A0ABQ6M0X8_9GAMM</name>
<feature type="compositionally biased region" description="Polar residues" evidence="1">
    <location>
        <begin position="11"/>
        <end position="37"/>
    </location>
</feature>
<dbReference type="Proteomes" id="UP001224392">
    <property type="component" value="Unassembled WGS sequence"/>
</dbReference>
<comment type="caution">
    <text evidence="2">The sequence shown here is derived from an EMBL/GenBank/DDBJ whole genome shotgun (WGS) entry which is preliminary data.</text>
</comment>
<sequence length="67" mass="7353">MLSSPLDRRGQNQSSDPKNNPTRWTQNQSSDPISLNTGVRAPALTPQVRINGVRAIALTPLIYLRGL</sequence>
<feature type="compositionally biased region" description="Basic and acidic residues" evidence="1">
    <location>
        <begin position="1"/>
        <end position="10"/>
    </location>
</feature>
<reference evidence="2 3" key="1">
    <citation type="submission" date="2023-04" db="EMBL/GenBank/DDBJ databases">
        <title>Marinobulbifer ophiurae gen. nov., sp. Nov., isolate from tissue of brittle star Ophioplocus japonicus.</title>
        <authorList>
            <person name="Kawano K."/>
            <person name="Sawayama S."/>
            <person name="Nakagawa S."/>
        </authorList>
    </citation>
    <scope>NUCLEOTIDE SEQUENCE [LARGE SCALE GENOMIC DNA]</scope>
    <source>
        <strain evidence="2 3">NKW57</strain>
    </source>
</reference>